<sequence>MLSRRISLNRLFSLILIAVFMLFATPTPSLEGNANESARTAATQGIEYFTNKATVRKMTSASEGLRFAALLAALSTVLRSLTYRLRRMLPESRLSFRPHIARRLARMLLTPARFSSLYV</sequence>
<keyword evidence="3" id="KW-1185">Reference proteome</keyword>
<gene>
    <name evidence="2" type="ORF">EYB31_03065</name>
</gene>
<organism evidence="2 3">
    <name type="scientific">Paenibacillus thalictri</name>
    <dbReference type="NCBI Taxonomy" id="2527873"/>
    <lineage>
        <taxon>Bacteria</taxon>
        <taxon>Bacillati</taxon>
        <taxon>Bacillota</taxon>
        <taxon>Bacilli</taxon>
        <taxon>Bacillales</taxon>
        <taxon>Paenibacillaceae</taxon>
        <taxon>Paenibacillus</taxon>
    </lineage>
</organism>
<feature type="transmembrane region" description="Helical" evidence="1">
    <location>
        <begin position="64"/>
        <end position="83"/>
    </location>
</feature>
<dbReference type="RefSeq" id="WP_131011802.1">
    <property type="nucleotide sequence ID" value="NZ_SIRE01000003.1"/>
</dbReference>
<keyword evidence="1" id="KW-1133">Transmembrane helix</keyword>
<evidence type="ECO:0000256" key="1">
    <source>
        <dbReference type="SAM" id="Phobius"/>
    </source>
</evidence>
<keyword evidence="1" id="KW-0472">Membrane</keyword>
<name>A0A4Q9DVP0_9BACL</name>
<dbReference type="OrthoDB" id="2619281at2"/>
<evidence type="ECO:0000313" key="3">
    <source>
        <dbReference type="Proteomes" id="UP000293142"/>
    </source>
</evidence>
<accession>A0A4Q9DVP0</accession>
<evidence type="ECO:0000313" key="2">
    <source>
        <dbReference type="EMBL" id="TBL81089.1"/>
    </source>
</evidence>
<reference evidence="2 3" key="1">
    <citation type="submission" date="2019-02" db="EMBL/GenBank/DDBJ databases">
        <title>Paenibacillus sp. nov., isolated from surface-sterilized tissue of Thalictrum simplex L.</title>
        <authorList>
            <person name="Tuo L."/>
        </authorList>
    </citation>
    <scope>NUCLEOTIDE SEQUENCE [LARGE SCALE GENOMIC DNA]</scope>
    <source>
        <strain evidence="2 3">N2SHLJ1</strain>
    </source>
</reference>
<protein>
    <submittedName>
        <fullName evidence="2">Uncharacterized protein</fullName>
    </submittedName>
</protein>
<dbReference type="Proteomes" id="UP000293142">
    <property type="component" value="Unassembled WGS sequence"/>
</dbReference>
<comment type="caution">
    <text evidence="2">The sequence shown here is derived from an EMBL/GenBank/DDBJ whole genome shotgun (WGS) entry which is preliminary data.</text>
</comment>
<dbReference type="AlphaFoldDB" id="A0A4Q9DVP0"/>
<proteinExistence type="predicted"/>
<keyword evidence="1" id="KW-0812">Transmembrane</keyword>
<dbReference type="EMBL" id="SIRE01000003">
    <property type="protein sequence ID" value="TBL81089.1"/>
    <property type="molecule type" value="Genomic_DNA"/>
</dbReference>